<dbReference type="EMBL" id="KB446564">
    <property type="protein sequence ID" value="EME77932.1"/>
    <property type="molecule type" value="Genomic_DNA"/>
</dbReference>
<dbReference type="OrthoDB" id="3649323at2759"/>
<dbReference type="GeneID" id="19334115"/>
<feature type="compositionally biased region" description="Low complexity" evidence="1">
    <location>
        <begin position="595"/>
        <end position="610"/>
    </location>
</feature>
<dbReference type="VEuPathDB" id="FungiDB:MYCFIDRAFT_179394"/>
<evidence type="ECO:0000256" key="1">
    <source>
        <dbReference type="SAM" id="MobiDB-lite"/>
    </source>
</evidence>
<feature type="region of interest" description="Disordered" evidence="1">
    <location>
        <begin position="500"/>
        <end position="525"/>
    </location>
</feature>
<dbReference type="HOGENOM" id="CLU_255865_0_0_1"/>
<feature type="region of interest" description="Disordered" evidence="1">
    <location>
        <begin position="1090"/>
        <end position="1110"/>
    </location>
</feature>
<feature type="compositionally biased region" description="Polar residues" evidence="1">
    <location>
        <begin position="506"/>
        <end position="525"/>
    </location>
</feature>
<feature type="compositionally biased region" description="Low complexity" evidence="1">
    <location>
        <begin position="624"/>
        <end position="642"/>
    </location>
</feature>
<protein>
    <submittedName>
        <fullName evidence="2">Uncharacterized protein</fullName>
    </submittedName>
</protein>
<feature type="compositionally biased region" description="Polar residues" evidence="1">
    <location>
        <begin position="679"/>
        <end position="693"/>
    </location>
</feature>
<dbReference type="KEGG" id="pfj:MYCFIDRAFT_179394"/>
<feature type="region of interest" description="Disordered" evidence="1">
    <location>
        <begin position="579"/>
        <end position="694"/>
    </location>
</feature>
<proteinExistence type="predicted"/>
<sequence length="1377" mass="152325">MHIAGRTQPWFGFLVYMELRPLLPCAVKLSGRERAWLALGARAESWVLGLTNSFHLIDRIGNHRRLSETGTCGTRTKKIADYLEDIIRCTIVAINSRDFAIDSLAWQSMCDNCERPNAAGIAGGTQSKCEVQEQFGALATAHPDVQMERPSRSSHAVSWQRCWDRTLEYQVGIAVKKRGCFLLDRATTREMRKTGGCLLRITFTRSEVCNAVFVVVYVWQHTSVDLVQCWVLCHALWKLRDILQACEDLSRWQWTSSCWVLPDISESFQTRLLSSLPCVLLTVAHTGLIGIAAMSSNETPALSPIYQRSSHLLSRSYLWRAQVGRESSSMARGSGASCWLQRRQRHAPAAPAAMNRPDCQATSILSNNEARPGICRLLPPSSICAIPSSSISNGSNATRAWRAATRKKVNDTTTDFAEDLLRTSWRTQLAVESLQHFFLSSATNREYLTYRTIPLLYSPPFPASFTCNLKHVPAIGTIASLVSTNISFRHSFLLSFSQPHPRPSASKLNTLPASRTTSDSTSLQSSIHRNLHQLQLSTMPVHVDAVNFVLQQYLYEHGIPRSVTDQVTAESVLASVKAELAAQQSPPPTTPGAVPPAQQAQQPPAAPVDSSPRDSVIDASVNHSASAPAAEAPQSTPEAPEAFETQEREAPAEGEDSEHLDETVQDHISDSGLDHDTESVTSTPEPSAGSQSIEYPGVLTYELTALEPSATALSADPKRFKAKEVALRDCIEYLILRLAAVCIILVRHDNVARAIPFGQFAVDLYGQTIFASALTYYENAAFEDEDALDDDDEDLIEVAKRCISDCVCVLKQNWHDQSRMATKLHNIAVAEQMYRDPALDVVAPVSETPARAPGGSPSKGVTKKKIEKNRTSSGPPVKGVARKVHKEKKNRANRAKIMTLFLGGRYNDLERWRGEVNAIINTNVNFPLLRSHFTYLKLATIALERGCGEVSVIINTNVIAWLTLIKRMIWASGGNGSLSPVDLWGLAWSLSRLPTRPGQGLPGFSPPSLEAGTHFTCDWMPDYKRAMPTAIREQDQPSQAKYSDHCSPSLSLSDAADSSSLTDTLSGNLVDLICTSYGVPKYIEPQGVARTPEKTKYGRNPFPADDNEDPNIVKDILTSRRVFQSAETTLRSFLTSQFLIWGSSMPSVYSRTTDGSCFDYAVLMMDGICASIPYHLHKVDSNSKPTTPDARGVIGAHALVWPLSVVLQHAEADTWHRKLSRNAIAESVFLETVMFCTTKSSETITNDRLSSWQNLDATTSHIRQLKLSSTADLTVVEFSYIEVPTKLFRGRFTSPKRELEISSFHITHTYEIRMTQISTIPDINRLFIDLEENFDFQALCDLLNSFILKGSKTSHIITSPHLNPSATEWNEFSTIEG</sequence>
<feature type="compositionally biased region" description="Basic and acidic residues" evidence="1">
    <location>
        <begin position="660"/>
        <end position="678"/>
    </location>
</feature>
<dbReference type="RefSeq" id="XP_007931671.1">
    <property type="nucleotide sequence ID" value="XM_007933480.1"/>
</dbReference>
<organism evidence="2 3">
    <name type="scientific">Pseudocercospora fijiensis (strain CIRAD86)</name>
    <name type="common">Black leaf streak disease fungus</name>
    <name type="synonym">Mycosphaerella fijiensis</name>
    <dbReference type="NCBI Taxonomy" id="383855"/>
    <lineage>
        <taxon>Eukaryota</taxon>
        <taxon>Fungi</taxon>
        <taxon>Dikarya</taxon>
        <taxon>Ascomycota</taxon>
        <taxon>Pezizomycotina</taxon>
        <taxon>Dothideomycetes</taxon>
        <taxon>Dothideomycetidae</taxon>
        <taxon>Mycosphaerellales</taxon>
        <taxon>Mycosphaerellaceae</taxon>
        <taxon>Pseudocercospora</taxon>
    </lineage>
</organism>
<evidence type="ECO:0000313" key="3">
    <source>
        <dbReference type="Proteomes" id="UP000016932"/>
    </source>
</evidence>
<feature type="compositionally biased region" description="Pro residues" evidence="1">
    <location>
        <begin position="585"/>
        <end position="594"/>
    </location>
</feature>
<name>M3AKD7_PSEFD</name>
<evidence type="ECO:0000313" key="2">
    <source>
        <dbReference type="EMBL" id="EME77932.1"/>
    </source>
</evidence>
<dbReference type="Proteomes" id="UP000016932">
    <property type="component" value="Unassembled WGS sequence"/>
</dbReference>
<keyword evidence="3" id="KW-1185">Reference proteome</keyword>
<gene>
    <name evidence="2" type="ORF">MYCFIDRAFT_179394</name>
</gene>
<feature type="region of interest" description="Disordered" evidence="1">
    <location>
        <begin position="846"/>
        <end position="879"/>
    </location>
</feature>
<accession>M3AKD7</accession>
<reference evidence="2 3" key="1">
    <citation type="journal article" date="2012" name="PLoS Pathog.">
        <title>Diverse lifestyles and strategies of plant pathogenesis encoded in the genomes of eighteen Dothideomycetes fungi.</title>
        <authorList>
            <person name="Ohm R.A."/>
            <person name="Feau N."/>
            <person name="Henrissat B."/>
            <person name="Schoch C.L."/>
            <person name="Horwitz B.A."/>
            <person name="Barry K.W."/>
            <person name="Condon B.J."/>
            <person name="Copeland A.C."/>
            <person name="Dhillon B."/>
            <person name="Glaser F."/>
            <person name="Hesse C.N."/>
            <person name="Kosti I."/>
            <person name="LaButti K."/>
            <person name="Lindquist E.A."/>
            <person name="Lucas S."/>
            <person name="Salamov A.A."/>
            <person name="Bradshaw R.E."/>
            <person name="Ciuffetti L."/>
            <person name="Hamelin R.C."/>
            <person name="Kema G.H.J."/>
            <person name="Lawrence C."/>
            <person name="Scott J.A."/>
            <person name="Spatafora J.W."/>
            <person name="Turgeon B.G."/>
            <person name="de Wit P.J.G.M."/>
            <person name="Zhong S."/>
            <person name="Goodwin S.B."/>
            <person name="Grigoriev I.V."/>
        </authorList>
    </citation>
    <scope>NUCLEOTIDE SEQUENCE [LARGE SCALE GENOMIC DNA]</scope>
    <source>
        <strain evidence="2 3">CIRAD86</strain>
    </source>
</reference>